<feature type="transmembrane region" description="Helical" evidence="5">
    <location>
        <begin position="164"/>
        <end position="187"/>
    </location>
</feature>
<keyword evidence="7" id="KW-1185">Reference proteome</keyword>
<dbReference type="PANTHER" id="PTHR31851">
    <property type="entry name" value="FE(2+)/MN(2+) TRANSPORTER PCL1"/>
    <property type="match status" value="1"/>
</dbReference>
<gene>
    <name evidence="6" type="ORF">HUE87_06840</name>
</gene>
<dbReference type="InterPro" id="IPR008217">
    <property type="entry name" value="Ccc1_fam"/>
</dbReference>
<dbReference type="GO" id="GO:0030026">
    <property type="term" value="P:intracellular manganese ion homeostasis"/>
    <property type="evidence" value="ECO:0007669"/>
    <property type="project" value="InterPro"/>
</dbReference>
<organism evidence="6 7">
    <name type="scientific">Candidatus Sulfurimonas marisnigri</name>
    <dbReference type="NCBI Taxonomy" id="2740405"/>
    <lineage>
        <taxon>Bacteria</taxon>
        <taxon>Pseudomonadati</taxon>
        <taxon>Campylobacterota</taxon>
        <taxon>Epsilonproteobacteria</taxon>
        <taxon>Campylobacterales</taxon>
        <taxon>Sulfurimonadaceae</taxon>
        <taxon>Sulfurimonas</taxon>
    </lineage>
</organism>
<protein>
    <submittedName>
        <fullName evidence="6">VIT1/CCC1 transporter family protein</fullName>
    </submittedName>
</protein>
<reference evidence="6 7" key="1">
    <citation type="submission" date="2020-05" db="EMBL/GenBank/DDBJ databases">
        <title>Sulfurimonas marisnigri, sp. nov., and Sulfurimonas baltica, sp. nov., manganese oxide reducing chemolithoautotrophs of the class Epsilonproteobacteria isolated from the pelagic redoxclines of the Black and Baltic Seas and emended description of the genus Sulfurimonas.</title>
        <authorList>
            <person name="Henkel J.V."/>
            <person name="Laudan C."/>
            <person name="Werner J."/>
            <person name="Neu T."/>
            <person name="Plewe S."/>
            <person name="Sproer C."/>
            <person name="Bunk B."/>
            <person name="Schulz-Vogt H.N."/>
        </authorList>
    </citation>
    <scope>NUCLEOTIDE SEQUENCE [LARGE SCALE GENOMIC DNA]</scope>
    <source>
        <strain evidence="6 7">SoZ1</strain>
    </source>
</reference>
<keyword evidence="4 5" id="KW-0472">Membrane</keyword>
<feature type="transmembrane region" description="Helical" evidence="5">
    <location>
        <begin position="193"/>
        <end position="214"/>
    </location>
</feature>
<evidence type="ECO:0000256" key="2">
    <source>
        <dbReference type="ARBA" id="ARBA00022692"/>
    </source>
</evidence>
<evidence type="ECO:0000256" key="4">
    <source>
        <dbReference type="ARBA" id="ARBA00023136"/>
    </source>
</evidence>
<sequence length="253" mass="27935">MNQNNYSEHIREHQIEAIKRRLENFKTPQNISDAVLGSIDGCVTTFAIVSGAVGAGFPSSVALVLGFANLFADGFSMAVSNYESINAQQEFADGVRRTEDEHINKYPIGEREEIKQIFLEKGFKGEVLDEIIDTICKDKGLWVETMITEEYGIQKTKANPLKSAITTFLSFIFAGGIPLMPFLIPQLEMKEQFMLSTFLAGIMFFTVGMLKSFLFSKPMFISGMRTLLTGGTAAGLAFLTGYILQETFGIGGM</sequence>
<evidence type="ECO:0000313" key="7">
    <source>
        <dbReference type="Proteomes" id="UP000593836"/>
    </source>
</evidence>
<evidence type="ECO:0000256" key="5">
    <source>
        <dbReference type="SAM" id="Phobius"/>
    </source>
</evidence>
<feature type="transmembrane region" description="Helical" evidence="5">
    <location>
        <begin position="226"/>
        <end position="244"/>
    </location>
</feature>
<dbReference type="GO" id="GO:0012505">
    <property type="term" value="C:endomembrane system"/>
    <property type="evidence" value="ECO:0007669"/>
    <property type="project" value="UniProtKB-SubCell"/>
</dbReference>
<accession>A0A7S7LY82</accession>
<name>A0A7S7LY82_9BACT</name>
<evidence type="ECO:0000256" key="1">
    <source>
        <dbReference type="ARBA" id="ARBA00004127"/>
    </source>
</evidence>
<evidence type="ECO:0000256" key="3">
    <source>
        <dbReference type="ARBA" id="ARBA00022989"/>
    </source>
</evidence>
<dbReference type="KEGG" id="smas:HUE87_06840"/>
<dbReference type="GO" id="GO:0005384">
    <property type="term" value="F:manganese ion transmembrane transporter activity"/>
    <property type="evidence" value="ECO:0007669"/>
    <property type="project" value="InterPro"/>
</dbReference>
<comment type="subcellular location">
    <subcellularLocation>
        <location evidence="1">Endomembrane system</location>
        <topology evidence="1">Multi-pass membrane protein</topology>
    </subcellularLocation>
</comment>
<proteinExistence type="predicted"/>
<dbReference type="Proteomes" id="UP000593836">
    <property type="component" value="Chromosome"/>
</dbReference>
<evidence type="ECO:0000313" key="6">
    <source>
        <dbReference type="EMBL" id="QOY53635.1"/>
    </source>
</evidence>
<keyword evidence="2 5" id="KW-0812">Transmembrane</keyword>
<dbReference type="EMBL" id="CP054493">
    <property type="protein sequence ID" value="QOY53635.1"/>
    <property type="molecule type" value="Genomic_DNA"/>
</dbReference>
<dbReference type="RefSeq" id="WP_194365470.1">
    <property type="nucleotide sequence ID" value="NZ_CP054493.1"/>
</dbReference>
<dbReference type="Pfam" id="PF01988">
    <property type="entry name" value="VIT1"/>
    <property type="match status" value="1"/>
</dbReference>
<dbReference type="AlphaFoldDB" id="A0A7S7LY82"/>
<keyword evidence="3 5" id="KW-1133">Transmembrane helix</keyword>